<keyword evidence="2" id="KW-1185">Reference proteome</keyword>
<dbReference type="Gene3D" id="3.30.450.150">
    <property type="entry name" value="Haem-degrading domain"/>
    <property type="match status" value="1"/>
</dbReference>
<protein>
    <submittedName>
        <fullName evidence="1">PduO protein</fullName>
    </submittedName>
</protein>
<dbReference type="InterPro" id="IPR038084">
    <property type="entry name" value="PduO/GlcC-like_sf"/>
</dbReference>
<name>A0A917CXU7_9BACL</name>
<dbReference type="EMBL" id="BMGR01000005">
    <property type="protein sequence ID" value="GGG01812.1"/>
    <property type="molecule type" value="Genomic_DNA"/>
</dbReference>
<dbReference type="PANTHER" id="PTHR34309:SF1">
    <property type="entry name" value="PROTEIN GLCG"/>
    <property type="match status" value="1"/>
</dbReference>
<evidence type="ECO:0000313" key="1">
    <source>
        <dbReference type="EMBL" id="GGG01812.1"/>
    </source>
</evidence>
<reference evidence="1" key="2">
    <citation type="submission" date="2020-09" db="EMBL/GenBank/DDBJ databases">
        <authorList>
            <person name="Sun Q."/>
            <person name="Zhou Y."/>
        </authorList>
    </citation>
    <scope>NUCLEOTIDE SEQUENCE</scope>
    <source>
        <strain evidence="1">CGMCC 1.12987</strain>
    </source>
</reference>
<dbReference type="InterPro" id="IPR005624">
    <property type="entry name" value="PduO/GlcC-like"/>
</dbReference>
<dbReference type="InterPro" id="IPR052517">
    <property type="entry name" value="GlcG_carb_metab_protein"/>
</dbReference>
<dbReference type="AlphaFoldDB" id="A0A917CXU7"/>
<accession>A0A917CXU7</accession>
<sequence>MVSQGQKPYLTHEMTKKLLESCEQKAKELNIAINVTVLDDGGNLKGFIRMDGAPLMGLQISQKKAHTAVGFGIPTSDWYGIIKDQPELLHGLVQMDNMVIFGGGLPIYIDSHVVGGIGVSGGSAEQDGICAQAALGALPVSV</sequence>
<dbReference type="Proteomes" id="UP000644756">
    <property type="component" value="Unassembled WGS sequence"/>
</dbReference>
<dbReference type="PANTHER" id="PTHR34309">
    <property type="entry name" value="SLR1406 PROTEIN"/>
    <property type="match status" value="1"/>
</dbReference>
<organism evidence="1 2">
    <name type="scientific">Paenibacillus abyssi</name>
    <dbReference type="NCBI Taxonomy" id="1340531"/>
    <lineage>
        <taxon>Bacteria</taxon>
        <taxon>Bacillati</taxon>
        <taxon>Bacillota</taxon>
        <taxon>Bacilli</taxon>
        <taxon>Bacillales</taxon>
        <taxon>Paenibacillaceae</taxon>
        <taxon>Paenibacillus</taxon>
    </lineage>
</organism>
<proteinExistence type="predicted"/>
<dbReference type="SUPFAM" id="SSF143744">
    <property type="entry name" value="GlcG-like"/>
    <property type="match status" value="1"/>
</dbReference>
<dbReference type="RefSeq" id="WP_188530794.1">
    <property type="nucleotide sequence ID" value="NZ_BMGR01000005.1"/>
</dbReference>
<dbReference type="Pfam" id="PF03928">
    <property type="entry name" value="HbpS-like"/>
    <property type="match status" value="1"/>
</dbReference>
<comment type="caution">
    <text evidence="1">The sequence shown here is derived from an EMBL/GenBank/DDBJ whole genome shotgun (WGS) entry which is preliminary data.</text>
</comment>
<gene>
    <name evidence="1" type="ORF">GCM10010916_18720</name>
</gene>
<evidence type="ECO:0000313" key="2">
    <source>
        <dbReference type="Proteomes" id="UP000644756"/>
    </source>
</evidence>
<reference evidence="1" key="1">
    <citation type="journal article" date="2014" name="Int. J. Syst. Evol. Microbiol.">
        <title>Complete genome sequence of Corynebacterium casei LMG S-19264T (=DSM 44701T), isolated from a smear-ripened cheese.</title>
        <authorList>
            <consortium name="US DOE Joint Genome Institute (JGI-PGF)"/>
            <person name="Walter F."/>
            <person name="Albersmeier A."/>
            <person name="Kalinowski J."/>
            <person name="Ruckert C."/>
        </authorList>
    </citation>
    <scope>NUCLEOTIDE SEQUENCE</scope>
    <source>
        <strain evidence="1">CGMCC 1.12987</strain>
    </source>
</reference>